<dbReference type="EMBL" id="CP000083">
    <property type="protein sequence ID" value="AAZ25127.1"/>
    <property type="molecule type" value="Genomic_DNA"/>
</dbReference>
<protein>
    <submittedName>
        <fullName evidence="1">Uncharacterized protein</fullName>
    </submittedName>
</protein>
<accession>Q47VN8</accession>
<reference evidence="1" key="1">
    <citation type="journal article" date="2005" name="Proc. Natl. Acad. Sci. U.S.A.">
        <title>The psychrophilic lifestyle as revealed by the genome sequence of Colwellia psychrerythraea 34H through genomic and proteomic analyses.</title>
        <authorList>
            <person name="Methe B.A."/>
            <person name="Nelson K.E."/>
            <person name="Deming J.W."/>
            <person name="Momen B."/>
            <person name="Melamud E."/>
            <person name="Zhang X."/>
            <person name="Moult J."/>
            <person name="Madupu R."/>
            <person name="Nelson W.C."/>
            <person name="Dodson R.J."/>
            <person name="Brinkac L.M."/>
            <person name="Daugherty S.C."/>
            <person name="Durkin A.S."/>
            <person name="DeBoy R.T."/>
            <person name="Kolonay J.F."/>
            <person name="Sullivan S.A."/>
            <person name="Zhou L."/>
            <person name="Davidsen T.M."/>
            <person name="Wu M."/>
            <person name="Huston A.L."/>
            <person name="Lewis M."/>
            <person name="Weaver B."/>
            <person name="Weidman J.F."/>
            <person name="Khouri H."/>
            <person name="Utterback T.R."/>
            <person name="Feldblyum T.V."/>
            <person name="Fraser C.M."/>
        </authorList>
    </citation>
    <scope>NUCLEOTIDE SEQUENCE [LARGE SCALE GENOMIC DNA]</scope>
    <source>
        <strain evidence="1">34H</strain>
    </source>
</reference>
<dbReference type="Proteomes" id="UP000000547">
    <property type="component" value="Chromosome"/>
</dbReference>
<sequence>MMLLERLFDGFKIALYGVKQSNHRITMLKLSSLPKVILIPTEILLFEW</sequence>
<evidence type="ECO:0000313" key="2">
    <source>
        <dbReference type="Proteomes" id="UP000000547"/>
    </source>
</evidence>
<dbReference type="AlphaFoldDB" id="Q47VN8"/>
<gene>
    <name evidence="1" type="ordered locus">CPS_4486</name>
</gene>
<proteinExistence type="predicted"/>
<evidence type="ECO:0000313" key="1">
    <source>
        <dbReference type="EMBL" id="AAZ25127.1"/>
    </source>
</evidence>
<dbReference type="KEGG" id="cps:CPS_4486"/>
<name>Q47VN8_COLP3</name>
<dbReference type="HOGENOM" id="CLU_3151647_0_0_6"/>
<dbReference type="STRING" id="167879.CPS_4486"/>
<organism evidence="1 2">
    <name type="scientific">Colwellia psychrerythraea (strain 34H / ATCC BAA-681)</name>
    <name type="common">Vibrio psychroerythus</name>
    <dbReference type="NCBI Taxonomy" id="167879"/>
    <lineage>
        <taxon>Bacteria</taxon>
        <taxon>Pseudomonadati</taxon>
        <taxon>Pseudomonadota</taxon>
        <taxon>Gammaproteobacteria</taxon>
        <taxon>Alteromonadales</taxon>
        <taxon>Colwelliaceae</taxon>
        <taxon>Colwellia</taxon>
    </lineage>
</organism>